<reference evidence="13" key="1">
    <citation type="journal article" date="2019" name="Int. J. Syst. Evol. Microbiol.">
        <title>The Global Catalogue of Microorganisms (GCM) 10K type strain sequencing project: providing services to taxonomists for standard genome sequencing and annotation.</title>
        <authorList>
            <consortium name="The Broad Institute Genomics Platform"/>
            <consortium name="The Broad Institute Genome Sequencing Center for Infectious Disease"/>
            <person name="Wu L."/>
            <person name="Ma J."/>
        </authorList>
    </citation>
    <scope>NUCLEOTIDE SEQUENCE [LARGE SCALE GENOMIC DNA]</scope>
    <source>
        <strain evidence="13">TISTR 1514</strain>
    </source>
</reference>
<evidence type="ECO:0000256" key="4">
    <source>
        <dbReference type="ARBA" id="ARBA00022679"/>
    </source>
</evidence>
<keyword evidence="8" id="KW-0902">Two-component regulatory system</keyword>
<evidence type="ECO:0000256" key="3">
    <source>
        <dbReference type="ARBA" id="ARBA00022553"/>
    </source>
</evidence>
<organism evidence="12 13">
    <name type="scientific">Gulosibacter faecalis</name>
    <dbReference type="NCBI Taxonomy" id="272240"/>
    <lineage>
        <taxon>Bacteria</taxon>
        <taxon>Bacillati</taxon>
        <taxon>Actinomycetota</taxon>
        <taxon>Actinomycetes</taxon>
        <taxon>Micrococcales</taxon>
        <taxon>Microbacteriaceae</taxon>
        <taxon>Gulosibacter</taxon>
    </lineage>
</organism>
<keyword evidence="13" id="KW-1185">Reference proteome</keyword>
<protein>
    <recommendedName>
        <fullName evidence="2">histidine kinase</fullName>
        <ecNumber evidence="2">2.7.13.3</ecNumber>
    </recommendedName>
</protein>
<dbReference type="CDD" id="cd16917">
    <property type="entry name" value="HATPase_UhpB-NarQ-NarX-like"/>
    <property type="match status" value="1"/>
</dbReference>
<keyword evidence="9" id="KW-1133">Transmembrane helix</keyword>
<dbReference type="InterPro" id="IPR011712">
    <property type="entry name" value="Sig_transdc_His_kin_sub3_dim/P"/>
</dbReference>
<accession>A0ABW5V0D0</accession>
<dbReference type="Gene3D" id="1.20.5.1930">
    <property type="match status" value="1"/>
</dbReference>
<sequence>MKVSFAPALVSVGMLALYGVAVPLAGLAVLIGGQAVSWSIGSNAVVFAVVLLFLVLLVGCSPWLLAGVARLQEAISRAIFGLPIPPHALQLRHVHGDLAWGRSSLAQFTDRRNLWGLAHAAVAAVLGVLVVLLGIVLAAGIGLIAAATAAPQVTVFGFGERIDRSAAITLGALMAVVAIALAVGTILVFALVTRVMLVPSREAELRGLARAEQQRRSHAVQAADIERGRLERDLHDGVQPQLVSIAMTLGLARRKFDDDPQAARELLDEALRTTRTTVGDLRALVRGMRPAILSDKGLDAALSALASASAIPVRVDNRVAGRFDVQAELVIYFAIAESITNAAKHSGATQIDVVVRRADERIRAEVRDNGCGGAVRAPGGGIEGIGERVAAAGGAMSVSSPEGGPTVIEVMVPCES</sequence>
<dbReference type="Pfam" id="PF07730">
    <property type="entry name" value="HisKA_3"/>
    <property type="match status" value="1"/>
</dbReference>
<keyword evidence="6 12" id="KW-0418">Kinase</keyword>
<evidence type="ECO:0000259" key="10">
    <source>
        <dbReference type="Pfam" id="PF02518"/>
    </source>
</evidence>
<evidence type="ECO:0000256" key="8">
    <source>
        <dbReference type="ARBA" id="ARBA00023012"/>
    </source>
</evidence>
<dbReference type="EMBL" id="JBHUNE010000006">
    <property type="protein sequence ID" value="MFD2758050.1"/>
    <property type="molecule type" value="Genomic_DNA"/>
</dbReference>
<keyword evidence="4" id="KW-0808">Transferase</keyword>
<feature type="transmembrane region" description="Helical" evidence="9">
    <location>
        <begin position="114"/>
        <end position="147"/>
    </location>
</feature>
<dbReference type="EC" id="2.7.13.3" evidence="2"/>
<keyword evidence="3" id="KW-0597">Phosphoprotein</keyword>
<proteinExistence type="predicted"/>
<dbReference type="PANTHER" id="PTHR24421:SF10">
    <property type="entry name" value="NITRATE_NITRITE SENSOR PROTEIN NARQ"/>
    <property type="match status" value="1"/>
</dbReference>
<evidence type="ECO:0000256" key="5">
    <source>
        <dbReference type="ARBA" id="ARBA00022741"/>
    </source>
</evidence>
<comment type="catalytic activity">
    <reaction evidence="1">
        <text>ATP + protein L-histidine = ADP + protein N-phospho-L-histidine.</text>
        <dbReference type="EC" id="2.7.13.3"/>
    </reaction>
</comment>
<feature type="transmembrane region" description="Helical" evidence="9">
    <location>
        <begin position="12"/>
        <end position="32"/>
    </location>
</feature>
<dbReference type="InterPro" id="IPR036890">
    <property type="entry name" value="HATPase_C_sf"/>
</dbReference>
<feature type="domain" description="Histidine kinase/HSP90-like ATPase" evidence="10">
    <location>
        <begin position="331"/>
        <end position="413"/>
    </location>
</feature>
<feature type="domain" description="Signal transduction histidine kinase subgroup 3 dimerisation and phosphoacceptor" evidence="11">
    <location>
        <begin position="226"/>
        <end position="291"/>
    </location>
</feature>
<evidence type="ECO:0000256" key="2">
    <source>
        <dbReference type="ARBA" id="ARBA00012438"/>
    </source>
</evidence>
<dbReference type="RefSeq" id="WP_019618504.1">
    <property type="nucleotide sequence ID" value="NZ_JBHUNE010000006.1"/>
</dbReference>
<evidence type="ECO:0000259" key="11">
    <source>
        <dbReference type="Pfam" id="PF07730"/>
    </source>
</evidence>
<dbReference type="GO" id="GO:0016301">
    <property type="term" value="F:kinase activity"/>
    <property type="evidence" value="ECO:0007669"/>
    <property type="project" value="UniProtKB-KW"/>
</dbReference>
<evidence type="ECO:0000256" key="7">
    <source>
        <dbReference type="ARBA" id="ARBA00022840"/>
    </source>
</evidence>
<dbReference type="SUPFAM" id="SSF55874">
    <property type="entry name" value="ATPase domain of HSP90 chaperone/DNA topoisomerase II/histidine kinase"/>
    <property type="match status" value="1"/>
</dbReference>
<keyword evidence="9" id="KW-0472">Membrane</keyword>
<feature type="transmembrane region" description="Helical" evidence="9">
    <location>
        <begin position="44"/>
        <end position="66"/>
    </location>
</feature>
<evidence type="ECO:0000313" key="12">
    <source>
        <dbReference type="EMBL" id="MFD2758050.1"/>
    </source>
</evidence>
<dbReference type="InterPro" id="IPR003594">
    <property type="entry name" value="HATPase_dom"/>
</dbReference>
<evidence type="ECO:0000256" key="6">
    <source>
        <dbReference type="ARBA" id="ARBA00022777"/>
    </source>
</evidence>
<evidence type="ECO:0000256" key="9">
    <source>
        <dbReference type="SAM" id="Phobius"/>
    </source>
</evidence>
<dbReference type="Proteomes" id="UP001597492">
    <property type="component" value="Unassembled WGS sequence"/>
</dbReference>
<keyword evidence="7" id="KW-0067">ATP-binding</keyword>
<dbReference type="PANTHER" id="PTHR24421">
    <property type="entry name" value="NITRATE/NITRITE SENSOR PROTEIN NARX-RELATED"/>
    <property type="match status" value="1"/>
</dbReference>
<feature type="transmembrane region" description="Helical" evidence="9">
    <location>
        <begin position="167"/>
        <end position="192"/>
    </location>
</feature>
<evidence type="ECO:0000256" key="1">
    <source>
        <dbReference type="ARBA" id="ARBA00000085"/>
    </source>
</evidence>
<keyword evidence="5" id="KW-0547">Nucleotide-binding</keyword>
<comment type="caution">
    <text evidence="12">The sequence shown here is derived from an EMBL/GenBank/DDBJ whole genome shotgun (WGS) entry which is preliminary data.</text>
</comment>
<dbReference type="InterPro" id="IPR050482">
    <property type="entry name" value="Sensor_HK_TwoCompSys"/>
</dbReference>
<gene>
    <name evidence="12" type="ORF">ACFSW7_06635</name>
</gene>
<dbReference type="Gene3D" id="3.30.565.10">
    <property type="entry name" value="Histidine kinase-like ATPase, C-terminal domain"/>
    <property type="match status" value="1"/>
</dbReference>
<keyword evidence="9" id="KW-0812">Transmembrane</keyword>
<dbReference type="Pfam" id="PF02518">
    <property type="entry name" value="HATPase_c"/>
    <property type="match status" value="1"/>
</dbReference>
<evidence type="ECO:0000313" key="13">
    <source>
        <dbReference type="Proteomes" id="UP001597492"/>
    </source>
</evidence>
<name>A0ABW5V0D0_9MICO</name>